<reference evidence="1 2" key="1">
    <citation type="submission" date="2019-07" db="EMBL/GenBank/DDBJ databases">
        <title>Whole genome shotgun sequence of Lactobacillus spicheri NBRC 107155.</title>
        <authorList>
            <person name="Hosoyama A."/>
            <person name="Uohara A."/>
            <person name="Ohji S."/>
            <person name="Ichikawa N."/>
        </authorList>
    </citation>
    <scope>NUCLEOTIDE SEQUENCE [LARGE SCALE GENOMIC DNA]</scope>
    <source>
        <strain evidence="1 2">NBRC 107155</strain>
    </source>
</reference>
<dbReference type="EMBL" id="BJZI01000010">
    <property type="protein sequence ID" value="GEO66490.1"/>
    <property type="molecule type" value="Genomic_DNA"/>
</dbReference>
<proteinExistence type="predicted"/>
<comment type="caution">
    <text evidence="1">The sequence shown here is derived from an EMBL/GenBank/DDBJ whole genome shotgun (WGS) entry which is preliminary data.</text>
</comment>
<gene>
    <name evidence="1" type="ORF">LSP04_09090</name>
</gene>
<protein>
    <submittedName>
        <fullName evidence="1">Uncharacterized protein</fullName>
    </submittedName>
</protein>
<dbReference type="Proteomes" id="UP000321691">
    <property type="component" value="Unassembled WGS sequence"/>
</dbReference>
<name>A0ABQ0WSI0_9LACO</name>
<organism evidence="1 2">
    <name type="scientific">Levilactobacillus spicheri</name>
    <dbReference type="NCBI Taxonomy" id="216463"/>
    <lineage>
        <taxon>Bacteria</taxon>
        <taxon>Bacillati</taxon>
        <taxon>Bacillota</taxon>
        <taxon>Bacilli</taxon>
        <taxon>Lactobacillales</taxon>
        <taxon>Lactobacillaceae</taxon>
        <taxon>Levilactobacillus</taxon>
    </lineage>
</organism>
<sequence length="159" mass="17715">MAGSPTNKEMSRIMEIKVVVHEEINGKDLRSDEAPALRTAALANVAAQLLGTPEQPTPGQVVAITPAIIDRLAHALQGIEQWRAHEHRDDLTTERHPDDPLSKRADQLMTVFDAPEAPHAFAAPFTDCDRLDMWQLMLFVQKIASGYERDHAVTVEFNQ</sequence>
<evidence type="ECO:0000313" key="2">
    <source>
        <dbReference type="Proteomes" id="UP000321691"/>
    </source>
</evidence>
<evidence type="ECO:0000313" key="1">
    <source>
        <dbReference type="EMBL" id="GEO66490.1"/>
    </source>
</evidence>
<keyword evidence="2" id="KW-1185">Reference proteome</keyword>
<accession>A0ABQ0WSI0</accession>